<feature type="region of interest" description="Disordered" evidence="1">
    <location>
        <begin position="987"/>
        <end position="1113"/>
    </location>
</feature>
<accession>A0ABQ3REN5</accession>
<sequence>MSDAGTVSAADRAAAALARTDQVSVPLEPETHTGTRGPELDALTGELESLLAELEASGEDGATAAAVAARLGRCRALRFVLEGDPADRERALPLLDQARTSSLLAAEEREAAYRGLVALTGFRLVGLSRDASVLSEPHWSVDRLMRLMELGTPLTHGGPGIVEDTALLTRLLLEREHHRMTPELRARTEGFLAMTHALLAGDTGAFVSEARPVLAGLTGEGIPASLGTLLNLMLGDLEQSLARSPGPTEPETGGTDTAVATRNALTEFLALAEAMSPGLVGPRNVPALLAELTGEHPGTGREDGRTPLPSRMVGAFLHAAGAMYSGDVTGFREALRLVHDAWAKGEFDGEPNGAWLTNIVPVMLFGAAMNGGSLEDEDLALKLFETQRWEGDPAGTAAANLRVCGEATRLTVRLTSALERGDVKTVWDVIEALCELEVDEVYAAAEEWTGIHIGMALGIAYLGLVVLDASGADRTAHLRAAVHHMRRAVETAVDMPVLRILLDMMWAPLLTLTAIAESDPSRIAEGVRRARAALAATEFSGALRPRSHGAIALALDTLHTFTGDAGALDEAIGELTQGLAGLPAGLPGGVGLPGSAGLTWDLAALHAKRAWLRAGAPGTDEDLTAALGLARTSLRHSADDVLLQQGVGHGLRIARAAADRGRAAAFWALRAGRTEDAIACLEAGRSLVFGAAAVSAGVADRLAALGEGELAERWRAAADPAQDRGADRSLWELSADVASGTPGGRSGGSPMEVLAGLGTGSPGLPGDVRRRSLELLRGRGGADLEPVLPSVDDLRAGLRATGADALLYLVPGVDDPDGAVLIVPREGPAEALLLPALTPDGRRPVAEYLAAGADRQRLETTAGEEADEVAVKEGAAVGKEERGADKEERERAERRWLRALDGMCAWAGEVLGPALDHLGAGDRAVAGTDVFATPAVVGAGAYMGAGAGAGAAAVAGGGTRADAVRLVLVPCGELGVVPWQAALLGSPAGPGEPAGSGETAGPGVPGPGETAGPGAPGSGAPGPGAPAGCGEPGPELPGSGVPGPEAPGCGEPGLRMPGPGALAGSGAPGPRMAGPEASDPEAPGLEVPASGVPGPEPSGSGAPDAELPGPRAPRPVRACEVAVLTHAASGREFLRAAARRRMPLTDRPALVFHGGDDLEWAEEEIDTLAAVLYRDAVVHRPHEDPATPETVLALLGGRAAAPASLVHLACHGLAGTDPTRSALLLADPDEADEPARTAGLTLSTLLETPAEGDAFRSAGPLVVCGGCETDLTTRDHDEALTVTSVLVHRLAADAIGSRWKVDDKRSELMMLVLHDALGRGLAPPDALRAAQRWMLTPPDERPPVPALRRVSAGRLAEDFRDRPDTWAAFVHHGNPAPAVPAARQPKGEPV</sequence>
<dbReference type="RefSeq" id="WP_189990586.1">
    <property type="nucleotide sequence ID" value="NZ_BNCB01000002.1"/>
</dbReference>
<organism evidence="3 4">
    <name type="scientific">Streptomyces rubradiris</name>
    <name type="common">Streptomyces achromogenes subsp. rubradiris</name>
    <dbReference type="NCBI Taxonomy" id="285531"/>
    <lineage>
        <taxon>Bacteria</taxon>
        <taxon>Bacillati</taxon>
        <taxon>Actinomycetota</taxon>
        <taxon>Actinomycetes</taxon>
        <taxon>Kitasatosporales</taxon>
        <taxon>Streptomycetaceae</taxon>
        <taxon>Streptomyces</taxon>
    </lineage>
</organism>
<evidence type="ECO:0000259" key="2">
    <source>
        <dbReference type="Pfam" id="PF12770"/>
    </source>
</evidence>
<feature type="compositionally biased region" description="Low complexity" evidence="1">
    <location>
        <begin position="1086"/>
        <end position="1103"/>
    </location>
</feature>
<dbReference type="InterPro" id="IPR024983">
    <property type="entry name" value="CHAT_dom"/>
</dbReference>
<dbReference type="EMBL" id="BNEA01000015">
    <property type="protein sequence ID" value="GHI54329.1"/>
    <property type="molecule type" value="Genomic_DNA"/>
</dbReference>
<comment type="caution">
    <text evidence="3">The sequence shown here is derived from an EMBL/GenBank/DDBJ whole genome shotgun (WGS) entry which is preliminary data.</text>
</comment>
<evidence type="ECO:0000313" key="3">
    <source>
        <dbReference type="EMBL" id="GHI54329.1"/>
    </source>
</evidence>
<feature type="compositionally biased region" description="Gly residues" evidence="1">
    <location>
        <begin position="1009"/>
        <end position="1031"/>
    </location>
</feature>
<protein>
    <recommendedName>
        <fullName evidence="2">CHAT domain-containing protein</fullName>
    </recommendedName>
</protein>
<feature type="region of interest" description="Disordered" evidence="1">
    <location>
        <begin position="20"/>
        <end position="40"/>
    </location>
</feature>
<dbReference type="Pfam" id="PF12770">
    <property type="entry name" value="CHAT"/>
    <property type="match status" value="1"/>
</dbReference>
<dbReference type="Proteomes" id="UP000646738">
    <property type="component" value="Unassembled WGS sequence"/>
</dbReference>
<feature type="compositionally biased region" description="Low complexity" evidence="1">
    <location>
        <begin position="1032"/>
        <end position="1060"/>
    </location>
</feature>
<evidence type="ECO:0000256" key="1">
    <source>
        <dbReference type="SAM" id="MobiDB-lite"/>
    </source>
</evidence>
<name>A0ABQ3REN5_STRRR</name>
<keyword evidence="4" id="KW-1185">Reference proteome</keyword>
<feature type="domain" description="CHAT" evidence="2">
    <location>
        <begin position="1156"/>
        <end position="1374"/>
    </location>
</feature>
<reference evidence="4" key="1">
    <citation type="submission" date="2023-07" db="EMBL/GenBank/DDBJ databases">
        <title>Whole genome shotgun sequence of Streptomyces achromogenes subsp. rubradiris NBRC 14000.</title>
        <authorList>
            <person name="Komaki H."/>
            <person name="Tamura T."/>
        </authorList>
    </citation>
    <scope>NUCLEOTIDE SEQUENCE [LARGE SCALE GENOMIC DNA]</scope>
    <source>
        <strain evidence="4">NBRC 14000</strain>
    </source>
</reference>
<gene>
    <name evidence="3" type="ORF">Srubr_41750</name>
</gene>
<proteinExistence type="predicted"/>
<evidence type="ECO:0000313" key="4">
    <source>
        <dbReference type="Proteomes" id="UP000646738"/>
    </source>
</evidence>